<dbReference type="EMBL" id="VEVO01000002">
    <property type="protein sequence ID" value="KAF0045357.1"/>
    <property type="molecule type" value="Genomic_DNA"/>
</dbReference>
<dbReference type="GO" id="GO:0008270">
    <property type="term" value="F:zinc ion binding"/>
    <property type="evidence" value="ECO:0007669"/>
    <property type="project" value="UniProtKB-KW"/>
</dbReference>
<evidence type="ECO:0000256" key="2">
    <source>
        <dbReference type="ARBA" id="ARBA00022771"/>
    </source>
</evidence>
<feature type="domain" description="C2H2-type" evidence="5">
    <location>
        <begin position="61"/>
        <end position="83"/>
    </location>
</feature>
<keyword evidence="2" id="KW-0863">Zinc-finger</keyword>
<dbReference type="AlphaFoldDB" id="A0A6A4TFG3"/>
<dbReference type="InterPro" id="IPR022755">
    <property type="entry name" value="Znf_C2H2_jaz"/>
</dbReference>
<proteinExistence type="predicted"/>
<dbReference type="PROSITE" id="PS00028">
    <property type="entry name" value="ZINC_FINGER_C2H2_1"/>
    <property type="match status" value="1"/>
</dbReference>
<dbReference type="InterPro" id="IPR036236">
    <property type="entry name" value="Znf_C2H2_sf"/>
</dbReference>
<evidence type="ECO:0000256" key="1">
    <source>
        <dbReference type="ARBA" id="ARBA00022723"/>
    </source>
</evidence>
<dbReference type="GO" id="GO:0005634">
    <property type="term" value="C:nucleus"/>
    <property type="evidence" value="ECO:0007669"/>
    <property type="project" value="TreeGrafter"/>
</dbReference>
<dbReference type="PANTHER" id="PTHR17614:SF12">
    <property type="entry name" value="ZINC FINGER PROTEIN 804B"/>
    <property type="match status" value="1"/>
</dbReference>
<keyword evidence="3" id="KW-0862">Zinc</keyword>
<accession>A0A6A4TFG3</accession>
<sequence>MACSACYYLVISSTHLSNGHFRRVKGVFRGPLCPTATSDSPEHAERALGCSLEDLKALFYCELCDKQYLRHQEFDNHINSYDHAHKQRLKDLKHREFTRNVASKSWKDQRKQEKALRRLHQLAQLQQETQRGPRLEPSASVFSDLDEEEKEKRQQMKERIKGIMEDIDREVGAAEERRHVPGLNTHPCETNALQREEPNSQSDPSSSGKTLPGPSPNKPLPQKRARTWLLPLIGKLPAIQRKARREKWLLEKSRDKEGEEEEEEAKGIGVDPGAVDDSQKQPLDIAESNLSRTPNPCPSQIRTDDKQTVCLYTHVFCTLAYRNHVWVCLKVKASTAVLLFAAAEK</sequence>
<feature type="compositionally biased region" description="Polar residues" evidence="4">
    <location>
        <begin position="187"/>
        <end position="209"/>
    </location>
</feature>
<reference evidence="6 7" key="1">
    <citation type="submission" date="2019-06" db="EMBL/GenBank/DDBJ databases">
        <title>Draft genomes of female and male turbot (Scophthalmus maximus).</title>
        <authorList>
            <person name="Xu H."/>
            <person name="Xu X.-W."/>
            <person name="Shao C."/>
            <person name="Chen S."/>
        </authorList>
    </citation>
    <scope>NUCLEOTIDE SEQUENCE [LARGE SCALE GENOMIC DNA]</scope>
    <source>
        <strain evidence="6">Ysfricsl-2016a</strain>
        <tissue evidence="6">Blood</tissue>
    </source>
</reference>
<feature type="region of interest" description="Disordered" evidence="4">
    <location>
        <begin position="253"/>
        <end position="279"/>
    </location>
</feature>
<gene>
    <name evidence="6" type="ORF">F2P81_001886</name>
</gene>
<dbReference type="PANTHER" id="PTHR17614">
    <property type="entry name" value="ZINC FINGER-CONTAINING"/>
    <property type="match status" value="1"/>
</dbReference>
<feature type="region of interest" description="Disordered" evidence="4">
    <location>
        <begin position="174"/>
        <end position="222"/>
    </location>
</feature>
<dbReference type="InterPro" id="IPR013087">
    <property type="entry name" value="Znf_C2H2_type"/>
</dbReference>
<evidence type="ECO:0000313" key="7">
    <source>
        <dbReference type="Proteomes" id="UP000438429"/>
    </source>
</evidence>
<protein>
    <recommendedName>
        <fullName evidence="5">C2H2-type domain-containing protein</fullName>
    </recommendedName>
</protein>
<comment type="caution">
    <text evidence="6">The sequence shown here is derived from an EMBL/GenBank/DDBJ whole genome shotgun (WGS) entry which is preliminary data.</text>
</comment>
<evidence type="ECO:0000313" key="6">
    <source>
        <dbReference type="EMBL" id="KAF0045357.1"/>
    </source>
</evidence>
<organism evidence="6 7">
    <name type="scientific">Scophthalmus maximus</name>
    <name type="common">Turbot</name>
    <name type="synonym">Psetta maxima</name>
    <dbReference type="NCBI Taxonomy" id="52904"/>
    <lineage>
        <taxon>Eukaryota</taxon>
        <taxon>Metazoa</taxon>
        <taxon>Chordata</taxon>
        <taxon>Craniata</taxon>
        <taxon>Vertebrata</taxon>
        <taxon>Euteleostomi</taxon>
        <taxon>Actinopterygii</taxon>
        <taxon>Neopterygii</taxon>
        <taxon>Teleostei</taxon>
        <taxon>Neoteleostei</taxon>
        <taxon>Acanthomorphata</taxon>
        <taxon>Carangaria</taxon>
        <taxon>Pleuronectiformes</taxon>
        <taxon>Pleuronectoidei</taxon>
        <taxon>Scophthalmidae</taxon>
        <taxon>Scophthalmus</taxon>
    </lineage>
</organism>
<keyword evidence="1" id="KW-0479">Metal-binding</keyword>
<evidence type="ECO:0000256" key="4">
    <source>
        <dbReference type="SAM" id="MobiDB-lite"/>
    </source>
</evidence>
<feature type="region of interest" description="Disordered" evidence="4">
    <location>
        <begin position="125"/>
        <end position="158"/>
    </location>
</feature>
<dbReference type="SUPFAM" id="SSF57667">
    <property type="entry name" value="beta-beta-alpha zinc fingers"/>
    <property type="match status" value="1"/>
</dbReference>
<dbReference type="Proteomes" id="UP000438429">
    <property type="component" value="Unassembled WGS sequence"/>
</dbReference>
<evidence type="ECO:0000256" key="3">
    <source>
        <dbReference type="ARBA" id="ARBA00022833"/>
    </source>
</evidence>
<evidence type="ECO:0000259" key="5">
    <source>
        <dbReference type="PROSITE" id="PS00028"/>
    </source>
</evidence>
<dbReference type="InterPro" id="IPR052445">
    <property type="entry name" value="ZnF-G_patch_domain"/>
</dbReference>
<dbReference type="Pfam" id="PF12171">
    <property type="entry name" value="zf-C2H2_jaz"/>
    <property type="match status" value="1"/>
</dbReference>
<name>A0A6A4TFG3_SCOMX</name>